<feature type="domain" description="Glycoside hydrolase family 5" evidence="4">
    <location>
        <begin position="76"/>
        <end position="330"/>
    </location>
</feature>
<accession>A0A367FJR2</accession>
<organism evidence="5 6">
    <name type="scientific">Sphaerisporangium album</name>
    <dbReference type="NCBI Taxonomy" id="509200"/>
    <lineage>
        <taxon>Bacteria</taxon>
        <taxon>Bacillati</taxon>
        <taxon>Actinomycetota</taxon>
        <taxon>Actinomycetes</taxon>
        <taxon>Streptosporangiales</taxon>
        <taxon>Streptosporangiaceae</taxon>
        <taxon>Sphaerisporangium</taxon>
    </lineage>
</organism>
<dbReference type="GO" id="GO:0005576">
    <property type="term" value="C:extracellular region"/>
    <property type="evidence" value="ECO:0007669"/>
    <property type="project" value="TreeGrafter"/>
</dbReference>
<gene>
    <name evidence="5" type="ORF">DQ384_15225</name>
</gene>
<dbReference type="InterPro" id="IPR050386">
    <property type="entry name" value="Glycosyl_hydrolase_5"/>
</dbReference>
<comment type="caution">
    <text evidence="5">The sequence shown here is derived from an EMBL/GenBank/DDBJ whole genome shotgun (WGS) entry which is preliminary data.</text>
</comment>
<dbReference type="Proteomes" id="UP000253094">
    <property type="component" value="Unassembled WGS sequence"/>
</dbReference>
<evidence type="ECO:0000313" key="5">
    <source>
        <dbReference type="EMBL" id="RCG30633.1"/>
    </source>
</evidence>
<dbReference type="AlphaFoldDB" id="A0A367FJR2"/>
<reference evidence="5 6" key="1">
    <citation type="submission" date="2018-06" db="EMBL/GenBank/DDBJ databases">
        <title>Sphaerisporangium craniellae sp. nov., isolated from a marine sponge in the South China Sea.</title>
        <authorList>
            <person name="Li L."/>
        </authorList>
    </citation>
    <scope>NUCLEOTIDE SEQUENCE [LARGE SCALE GENOMIC DNA]</scope>
    <source>
        <strain evidence="5 6">CCTCC AA 208026</strain>
    </source>
</reference>
<dbReference type="PANTHER" id="PTHR31297">
    <property type="entry name" value="GLUCAN ENDO-1,6-BETA-GLUCOSIDASE B"/>
    <property type="match status" value="1"/>
</dbReference>
<dbReference type="GO" id="GO:0008422">
    <property type="term" value="F:beta-glucosidase activity"/>
    <property type="evidence" value="ECO:0007669"/>
    <property type="project" value="TreeGrafter"/>
</dbReference>
<dbReference type="Pfam" id="PF00150">
    <property type="entry name" value="Cellulase"/>
    <property type="match status" value="1"/>
</dbReference>
<dbReference type="RefSeq" id="WP_114029428.1">
    <property type="nucleotide sequence ID" value="NZ_QOIL01000007.1"/>
</dbReference>
<dbReference type="PANTHER" id="PTHR31297:SF13">
    <property type="entry name" value="PUTATIVE-RELATED"/>
    <property type="match status" value="1"/>
</dbReference>
<dbReference type="EMBL" id="QOIL01000007">
    <property type="protein sequence ID" value="RCG30633.1"/>
    <property type="molecule type" value="Genomic_DNA"/>
</dbReference>
<evidence type="ECO:0000259" key="4">
    <source>
        <dbReference type="Pfam" id="PF00150"/>
    </source>
</evidence>
<dbReference type="Gene3D" id="3.20.20.80">
    <property type="entry name" value="Glycosidases"/>
    <property type="match status" value="1"/>
</dbReference>
<evidence type="ECO:0000256" key="3">
    <source>
        <dbReference type="RuleBase" id="RU361153"/>
    </source>
</evidence>
<dbReference type="OrthoDB" id="4771662at2"/>
<name>A0A367FJR2_9ACTN</name>
<protein>
    <submittedName>
        <fullName evidence="5">Glycoside hydrolase family 5 protein</fullName>
    </submittedName>
</protein>
<evidence type="ECO:0000256" key="2">
    <source>
        <dbReference type="ARBA" id="ARBA00023295"/>
    </source>
</evidence>
<dbReference type="InterPro" id="IPR001547">
    <property type="entry name" value="Glyco_hydro_5"/>
</dbReference>
<keyword evidence="1 3" id="KW-0378">Hydrolase</keyword>
<keyword evidence="2 3" id="KW-0326">Glycosidase</keyword>
<evidence type="ECO:0000256" key="1">
    <source>
        <dbReference type="ARBA" id="ARBA00022801"/>
    </source>
</evidence>
<proteinExistence type="inferred from homology"/>
<sequence length="458" mass="51402">MTLRVSGSRLVTADGTPVRLRGVGLGGWLNMENFITGYPANESAMREAVTGALGERRAELFFDRLLTSFFGPGDAALLAGMGVNCVRIPVNYRHLESDDRPMEIVQEGFRHLDRVVDLLGSHGIYSVIDLHALPGAQNQHWHSDNPTHVASFWAHRHFQDRAVHLWEAIADHYKQHPWVAGYNPVNEPGDAGGRVVGPFYDRLVKAVRAVDPSHVLFLDGNTYSTDFSIFREVYENTVFVCHDYALAGFAHGGPYPGYTRGEWVDRDQLELTFEQRTRFQRETGTPLWVGEFGPVYTGDPAVDEQRYQILADQLEIFDRYEAGWSLWTYKDIGLQGLVHADPAGPYLSRFGEFAAKKKRLGADRWGSTMEESGDVLTPLHALVETEFPLWDPYPWGARYQVDDLIRHILLAQALLPEYAALFAGLDEDALVALADSFALDGCVRRTPLIDLLTANLTR</sequence>
<evidence type="ECO:0000313" key="6">
    <source>
        <dbReference type="Proteomes" id="UP000253094"/>
    </source>
</evidence>
<comment type="similarity">
    <text evidence="3">Belongs to the glycosyl hydrolase 5 (cellulase A) family.</text>
</comment>
<dbReference type="FunFam" id="3.20.20.80:FF:000130">
    <property type="entry name" value="Endoglucanase C"/>
    <property type="match status" value="1"/>
</dbReference>
<dbReference type="SUPFAM" id="SSF51445">
    <property type="entry name" value="(Trans)glycosidases"/>
    <property type="match status" value="1"/>
</dbReference>
<dbReference type="GO" id="GO:0009986">
    <property type="term" value="C:cell surface"/>
    <property type="evidence" value="ECO:0007669"/>
    <property type="project" value="TreeGrafter"/>
</dbReference>
<dbReference type="InterPro" id="IPR017853">
    <property type="entry name" value="GH"/>
</dbReference>
<dbReference type="GO" id="GO:0009251">
    <property type="term" value="P:glucan catabolic process"/>
    <property type="evidence" value="ECO:0007669"/>
    <property type="project" value="TreeGrafter"/>
</dbReference>
<keyword evidence="6" id="KW-1185">Reference proteome</keyword>